<comment type="similarity">
    <text evidence="1">Belongs to the peptidase S8 family. Furin subfamily.</text>
</comment>
<feature type="region of interest" description="Disordered" evidence="6">
    <location>
        <begin position="132"/>
        <end position="173"/>
    </location>
</feature>
<evidence type="ECO:0000259" key="9">
    <source>
        <dbReference type="Pfam" id="PF16470"/>
    </source>
</evidence>
<dbReference type="PROSITE" id="PS00137">
    <property type="entry name" value="SUBTILASE_HIS"/>
    <property type="match status" value="1"/>
</dbReference>
<dbReference type="InterPro" id="IPR000209">
    <property type="entry name" value="Peptidase_S8/S53_dom"/>
</dbReference>
<name>A0A7J7K8H0_BUGNE</name>
<feature type="chain" id="PRO_5029841640" evidence="7">
    <location>
        <begin position="25"/>
        <end position="321"/>
    </location>
</feature>
<keyword evidence="11" id="KW-1185">Reference proteome</keyword>
<evidence type="ECO:0000259" key="8">
    <source>
        <dbReference type="Pfam" id="PF00082"/>
    </source>
</evidence>
<evidence type="ECO:0000256" key="5">
    <source>
        <dbReference type="PROSITE-ProRule" id="PRU01240"/>
    </source>
</evidence>
<evidence type="ECO:0000313" key="10">
    <source>
        <dbReference type="EMBL" id="KAF6034224.1"/>
    </source>
</evidence>
<keyword evidence="2" id="KW-0645">Protease</keyword>
<dbReference type="GO" id="GO:0016486">
    <property type="term" value="P:peptide hormone processing"/>
    <property type="evidence" value="ECO:0007669"/>
    <property type="project" value="TreeGrafter"/>
</dbReference>
<evidence type="ECO:0000256" key="3">
    <source>
        <dbReference type="ARBA" id="ARBA00022801"/>
    </source>
</evidence>
<dbReference type="AlphaFoldDB" id="A0A7J7K8H0"/>
<dbReference type="SUPFAM" id="SSF54897">
    <property type="entry name" value="Protease propeptides/inhibitors"/>
    <property type="match status" value="1"/>
</dbReference>
<organism evidence="10 11">
    <name type="scientific">Bugula neritina</name>
    <name type="common">Brown bryozoan</name>
    <name type="synonym">Sertularia neritina</name>
    <dbReference type="NCBI Taxonomy" id="10212"/>
    <lineage>
        <taxon>Eukaryota</taxon>
        <taxon>Metazoa</taxon>
        <taxon>Spiralia</taxon>
        <taxon>Lophotrochozoa</taxon>
        <taxon>Bryozoa</taxon>
        <taxon>Gymnolaemata</taxon>
        <taxon>Cheilostomatida</taxon>
        <taxon>Flustrina</taxon>
        <taxon>Buguloidea</taxon>
        <taxon>Bugulidae</taxon>
        <taxon>Bugula</taxon>
    </lineage>
</organism>
<dbReference type="InterPro" id="IPR023827">
    <property type="entry name" value="Peptidase_S8_Asp-AS"/>
</dbReference>
<dbReference type="EMBL" id="VXIV02001125">
    <property type="protein sequence ID" value="KAF6034224.1"/>
    <property type="molecule type" value="Genomic_DNA"/>
</dbReference>
<evidence type="ECO:0000256" key="6">
    <source>
        <dbReference type="SAM" id="MobiDB-lite"/>
    </source>
</evidence>
<dbReference type="InterPro" id="IPR022398">
    <property type="entry name" value="Peptidase_S8_His-AS"/>
</dbReference>
<keyword evidence="7" id="KW-0732">Signal</keyword>
<evidence type="ECO:0000256" key="4">
    <source>
        <dbReference type="ARBA" id="ARBA00022825"/>
    </source>
</evidence>
<dbReference type="Proteomes" id="UP000593567">
    <property type="component" value="Unassembled WGS sequence"/>
</dbReference>
<dbReference type="InterPro" id="IPR015500">
    <property type="entry name" value="Peptidase_S8_subtilisin-rel"/>
</dbReference>
<dbReference type="PANTHER" id="PTHR42884:SF13">
    <property type="entry name" value="NEUROENDOCRINE CONVERTASE 2"/>
    <property type="match status" value="1"/>
</dbReference>
<feature type="domain" description="Peptidase S8 pro-domain" evidence="9">
    <location>
        <begin position="31"/>
        <end position="109"/>
    </location>
</feature>
<keyword evidence="3" id="KW-0378">Hydrolase</keyword>
<evidence type="ECO:0000256" key="7">
    <source>
        <dbReference type="SAM" id="SignalP"/>
    </source>
</evidence>
<comment type="caution">
    <text evidence="10">The sequence shown here is derived from an EMBL/GenBank/DDBJ whole genome shotgun (WGS) entry which is preliminary data.</text>
</comment>
<protein>
    <submittedName>
        <fullName evidence="10">Amon</fullName>
    </submittedName>
</protein>
<accession>A0A7J7K8H0</accession>
<evidence type="ECO:0000256" key="2">
    <source>
        <dbReference type="ARBA" id="ARBA00022670"/>
    </source>
</evidence>
<dbReference type="Gene3D" id="3.40.50.200">
    <property type="entry name" value="Peptidase S8/S53 domain"/>
    <property type="match status" value="1"/>
</dbReference>
<dbReference type="InterPro" id="IPR032815">
    <property type="entry name" value="S8_pro-domain"/>
</dbReference>
<sequence>MTMLGSSLHTLTAVTIFLTTCVHSEDIATNQWHITLRSPLNIRQVRDLVGRNGFSVINQVLGSETEYHIVHNGLASHRTRRSISHTKLLKAADNVVRAEQLTGYVREKRGYKPFILSGDNSKFQHTYENNIRPRYMPKSNPKVQHAVEDNSKSQETSRDNSELSSETDEGVVPSDSLYKKEWYLKNTGQADGRPGLDLNVEPAWAKGYTGKGITTAIMDDGIDYLHPDLYYNFNVDASFDFSNNDPYPYPRYTDDWFNSHGTRCAGEIAAARNGKGAVGVAYNSKIAGLRMLDQPYMTDVIEAQSMGYKQDSRHLQCSWAN</sequence>
<feature type="domain" description="Peptidase S8/S53" evidence="8">
    <location>
        <begin position="210"/>
        <end position="310"/>
    </location>
</feature>
<proteinExistence type="inferred from homology"/>
<dbReference type="GO" id="GO:0016020">
    <property type="term" value="C:membrane"/>
    <property type="evidence" value="ECO:0007669"/>
    <property type="project" value="TreeGrafter"/>
</dbReference>
<reference evidence="10" key="1">
    <citation type="submission" date="2020-06" db="EMBL/GenBank/DDBJ databases">
        <title>Draft genome of Bugula neritina, a colonial animal packing powerful symbionts and potential medicines.</title>
        <authorList>
            <person name="Rayko M."/>
        </authorList>
    </citation>
    <scope>NUCLEOTIDE SEQUENCE [LARGE SCALE GENOMIC DNA]</scope>
    <source>
        <strain evidence="10">Kwan_BN1</strain>
    </source>
</reference>
<dbReference type="GO" id="GO:0043005">
    <property type="term" value="C:neuron projection"/>
    <property type="evidence" value="ECO:0007669"/>
    <property type="project" value="TreeGrafter"/>
</dbReference>
<dbReference type="PANTHER" id="PTHR42884">
    <property type="entry name" value="PROPROTEIN CONVERTASE SUBTILISIN/KEXIN-RELATED"/>
    <property type="match status" value="1"/>
</dbReference>
<evidence type="ECO:0000313" key="11">
    <source>
        <dbReference type="Proteomes" id="UP000593567"/>
    </source>
</evidence>
<dbReference type="SUPFAM" id="SSF52743">
    <property type="entry name" value="Subtilisin-like"/>
    <property type="match status" value="1"/>
</dbReference>
<dbReference type="InterPro" id="IPR036852">
    <property type="entry name" value="Peptidase_S8/S53_dom_sf"/>
</dbReference>
<dbReference type="OrthoDB" id="6141762at2759"/>
<dbReference type="Gene3D" id="3.30.70.850">
    <property type="entry name" value="Peptidase S8, pro-domain"/>
    <property type="match status" value="1"/>
</dbReference>
<gene>
    <name evidence="10" type="ORF">EB796_007466</name>
</gene>
<dbReference type="Pfam" id="PF16470">
    <property type="entry name" value="S8_pro-domain"/>
    <property type="match status" value="1"/>
</dbReference>
<dbReference type="GO" id="GO:0004252">
    <property type="term" value="F:serine-type endopeptidase activity"/>
    <property type="evidence" value="ECO:0007669"/>
    <property type="project" value="InterPro"/>
</dbReference>
<dbReference type="PROSITE" id="PS00136">
    <property type="entry name" value="SUBTILASE_ASP"/>
    <property type="match status" value="1"/>
</dbReference>
<comment type="caution">
    <text evidence="5">Lacks conserved residue(s) required for the propagation of feature annotation.</text>
</comment>
<dbReference type="PRINTS" id="PR00723">
    <property type="entry name" value="SUBTILISIN"/>
</dbReference>
<keyword evidence="4" id="KW-0720">Serine protease</keyword>
<evidence type="ECO:0000256" key="1">
    <source>
        <dbReference type="ARBA" id="ARBA00005325"/>
    </source>
</evidence>
<dbReference type="PROSITE" id="PS51892">
    <property type="entry name" value="SUBTILASE"/>
    <property type="match status" value="1"/>
</dbReference>
<feature type="compositionally biased region" description="Basic and acidic residues" evidence="6">
    <location>
        <begin position="145"/>
        <end position="161"/>
    </location>
</feature>
<dbReference type="Pfam" id="PF00082">
    <property type="entry name" value="Peptidase_S8"/>
    <property type="match status" value="1"/>
</dbReference>
<feature type="signal peptide" evidence="7">
    <location>
        <begin position="1"/>
        <end position="24"/>
    </location>
</feature>
<dbReference type="InterPro" id="IPR038466">
    <property type="entry name" value="S8_pro-domain_sf"/>
</dbReference>
<dbReference type="GO" id="GO:0005615">
    <property type="term" value="C:extracellular space"/>
    <property type="evidence" value="ECO:0007669"/>
    <property type="project" value="TreeGrafter"/>
</dbReference>